<sequence precursor="true">MKRLVGCALALALIHGSVVADDWSPDDDTFDPTIQSVVIGDRSWIGDPSPFVHLGLSRTGYTYVASVAYDGFDPSVQISLLVPTKPGETTPPAGGMLMVNQTQALELIKAFEAGLKAEPNDKDQRIPIKTAMEQADWALTFASDENRRFLQLEHRSKDKTDTYRLSSNASKKLLGAIKHSLEKLEEKTGGESR</sequence>
<feature type="chain" id="PRO_5022890644" evidence="1">
    <location>
        <begin position="21"/>
        <end position="193"/>
    </location>
</feature>
<protein>
    <submittedName>
        <fullName evidence="2">Uncharacterized protein</fullName>
    </submittedName>
</protein>
<dbReference type="Proteomes" id="UP000321353">
    <property type="component" value="Chromosome"/>
</dbReference>
<evidence type="ECO:0000313" key="3">
    <source>
        <dbReference type="Proteomes" id="UP000321353"/>
    </source>
</evidence>
<dbReference type="KEGG" id="smam:Mal15_34550"/>
<keyword evidence="3" id="KW-1185">Reference proteome</keyword>
<feature type="signal peptide" evidence="1">
    <location>
        <begin position="1"/>
        <end position="20"/>
    </location>
</feature>
<reference evidence="2 3" key="1">
    <citation type="submission" date="2019-02" db="EMBL/GenBank/DDBJ databases">
        <title>Planctomycetal bacteria perform biofilm scaping via a novel small molecule.</title>
        <authorList>
            <person name="Jeske O."/>
            <person name="Boedeker C."/>
            <person name="Wiegand S."/>
            <person name="Breitling P."/>
            <person name="Kallscheuer N."/>
            <person name="Jogler M."/>
            <person name="Rohde M."/>
            <person name="Petersen J."/>
            <person name="Medema M.H."/>
            <person name="Surup F."/>
            <person name="Jogler C."/>
        </authorList>
    </citation>
    <scope>NUCLEOTIDE SEQUENCE [LARGE SCALE GENOMIC DNA]</scope>
    <source>
        <strain evidence="2 3">Mal15</strain>
    </source>
</reference>
<proteinExistence type="predicted"/>
<dbReference type="EMBL" id="CP036264">
    <property type="protein sequence ID" value="QEF99391.1"/>
    <property type="molecule type" value="Genomic_DNA"/>
</dbReference>
<accession>A0A5B9MDP3</accession>
<gene>
    <name evidence="2" type="ORF">Mal15_34550</name>
</gene>
<organism evidence="2 3">
    <name type="scientific">Stieleria maiorica</name>
    <dbReference type="NCBI Taxonomy" id="2795974"/>
    <lineage>
        <taxon>Bacteria</taxon>
        <taxon>Pseudomonadati</taxon>
        <taxon>Planctomycetota</taxon>
        <taxon>Planctomycetia</taxon>
        <taxon>Pirellulales</taxon>
        <taxon>Pirellulaceae</taxon>
        <taxon>Stieleria</taxon>
    </lineage>
</organism>
<name>A0A5B9MDP3_9BACT</name>
<evidence type="ECO:0000256" key="1">
    <source>
        <dbReference type="SAM" id="SignalP"/>
    </source>
</evidence>
<keyword evidence="1" id="KW-0732">Signal</keyword>
<evidence type="ECO:0000313" key="2">
    <source>
        <dbReference type="EMBL" id="QEF99391.1"/>
    </source>
</evidence>
<dbReference type="AlphaFoldDB" id="A0A5B9MDP3"/>